<dbReference type="InterPro" id="IPR013525">
    <property type="entry name" value="ABC2_TM"/>
</dbReference>
<keyword evidence="5 8" id="KW-0812">Transmembrane</keyword>
<dbReference type="PROSITE" id="PS51012">
    <property type="entry name" value="ABC_TM2"/>
    <property type="match status" value="1"/>
</dbReference>
<dbReference type="PANTHER" id="PTHR30294:SF45">
    <property type="entry name" value="LINEARMYCIN RESISTANCE PERMEASE PROTEIN LNRN"/>
    <property type="match status" value="1"/>
</dbReference>
<dbReference type="Gene3D" id="3.40.1710.10">
    <property type="entry name" value="abc type-2 transporter like domain"/>
    <property type="match status" value="1"/>
</dbReference>
<feature type="transmembrane region" description="Helical" evidence="8">
    <location>
        <begin position="21"/>
        <end position="40"/>
    </location>
</feature>
<keyword evidence="6 8" id="KW-1133">Transmembrane helix</keyword>
<comment type="similarity">
    <text evidence="2">Belongs to the ABC-2 integral membrane protein family.</text>
</comment>
<keyword evidence="4" id="KW-1003">Cell membrane</keyword>
<evidence type="ECO:0000256" key="1">
    <source>
        <dbReference type="ARBA" id="ARBA00004651"/>
    </source>
</evidence>
<organism evidence="10 11">
    <name type="scientific">Paenibacillus allorhizoplanae</name>
    <dbReference type="NCBI Taxonomy" id="2905648"/>
    <lineage>
        <taxon>Bacteria</taxon>
        <taxon>Bacillati</taxon>
        <taxon>Bacillota</taxon>
        <taxon>Bacilli</taxon>
        <taxon>Bacillales</taxon>
        <taxon>Paenibacillaceae</taxon>
        <taxon>Paenibacillus</taxon>
    </lineage>
</organism>
<evidence type="ECO:0000313" key="11">
    <source>
        <dbReference type="Proteomes" id="UP000838821"/>
    </source>
</evidence>
<dbReference type="Proteomes" id="UP000838821">
    <property type="component" value="Unassembled WGS sequence"/>
</dbReference>
<evidence type="ECO:0000256" key="3">
    <source>
        <dbReference type="ARBA" id="ARBA00022448"/>
    </source>
</evidence>
<accession>A0ABN8GFD7</accession>
<dbReference type="PANTHER" id="PTHR30294">
    <property type="entry name" value="MEMBRANE COMPONENT OF ABC TRANSPORTER YHHJ-RELATED"/>
    <property type="match status" value="1"/>
</dbReference>
<dbReference type="RefSeq" id="WP_236287660.1">
    <property type="nucleotide sequence ID" value="NZ_CAKMMW010000006.1"/>
</dbReference>
<evidence type="ECO:0000256" key="6">
    <source>
        <dbReference type="ARBA" id="ARBA00022989"/>
    </source>
</evidence>
<gene>
    <name evidence="10" type="primary">lnrN</name>
    <name evidence="10" type="ORF">PAECIP111891_02625</name>
</gene>
<comment type="subcellular location">
    <subcellularLocation>
        <location evidence="1">Cell membrane</location>
        <topology evidence="1">Multi-pass membrane protein</topology>
    </subcellularLocation>
</comment>
<proteinExistence type="inferred from homology"/>
<feature type="transmembrane region" description="Helical" evidence="8">
    <location>
        <begin position="191"/>
        <end position="212"/>
    </location>
</feature>
<evidence type="ECO:0000256" key="2">
    <source>
        <dbReference type="ARBA" id="ARBA00007783"/>
    </source>
</evidence>
<dbReference type="InterPro" id="IPR047817">
    <property type="entry name" value="ABC2_TM_bact-type"/>
</dbReference>
<dbReference type="InterPro" id="IPR051449">
    <property type="entry name" value="ABC-2_transporter_component"/>
</dbReference>
<keyword evidence="7 8" id="KW-0472">Membrane</keyword>
<protein>
    <submittedName>
        <fullName evidence="10">Linearmycin resistance permease protein LnrN</fullName>
    </submittedName>
</protein>
<feature type="domain" description="ABC transmembrane type-2" evidence="9">
    <location>
        <begin position="151"/>
        <end position="380"/>
    </location>
</feature>
<keyword evidence="11" id="KW-1185">Reference proteome</keyword>
<reference evidence="10" key="1">
    <citation type="submission" date="2022-01" db="EMBL/GenBank/DDBJ databases">
        <authorList>
            <person name="Criscuolo A."/>
        </authorList>
    </citation>
    <scope>NUCLEOTIDE SEQUENCE</scope>
    <source>
        <strain evidence="10">CIP111891</strain>
    </source>
</reference>
<sequence>MNSLAIALNMLRRSLFQRKGFLMYLVIPAAAVSLIITVLGKQSENRADIAYLNLDQGALGTQVVQELSALPDYRLTLAASEAELKNDVIKQKITGAFILPADLSEKLIAGGTLPHLDMYQLNSNESTITFKISLEGILSRYQDTIALYRKQSLTETDLREITLQTISQIQKYQVSPEITDLHLYTNPNMHIVIGLMLIFMMGLMNNTVSLVMEDRRLRTLARTYTAPVRAFEIVAGNFLGSFVVGTLQVLVILFITRYVAGYEYGLPFASHFVILEFFLLASMGIASAVASIVKNATNMNVINALVVTPTCMLGGCFWPISLMPEWMQKLANFVPQKWALDAIERMSAGEPLSQLWMNMGVLALFGLILLSIGSAILNPAETEAG</sequence>
<evidence type="ECO:0000313" key="10">
    <source>
        <dbReference type="EMBL" id="CAH1204840.1"/>
    </source>
</evidence>
<evidence type="ECO:0000256" key="7">
    <source>
        <dbReference type="ARBA" id="ARBA00023136"/>
    </source>
</evidence>
<evidence type="ECO:0000256" key="8">
    <source>
        <dbReference type="SAM" id="Phobius"/>
    </source>
</evidence>
<keyword evidence="3" id="KW-0813">Transport</keyword>
<evidence type="ECO:0000256" key="4">
    <source>
        <dbReference type="ARBA" id="ARBA00022475"/>
    </source>
</evidence>
<name>A0ABN8GFD7_9BACL</name>
<feature type="transmembrane region" description="Helical" evidence="8">
    <location>
        <begin position="301"/>
        <end position="320"/>
    </location>
</feature>
<dbReference type="EMBL" id="CAKMMW010000006">
    <property type="protein sequence ID" value="CAH1204840.1"/>
    <property type="molecule type" value="Genomic_DNA"/>
</dbReference>
<dbReference type="Pfam" id="PF12698">
    <property type="entry name" value="ABC2_membrane_3"/>
    <property type="match status" value="1"/>
</dbReference>
<feature type="transmembrane region" description="Helical" evidence="8">
    <location>
        <begin position="355"/>
        <end position="377"/>
    </location>
</feature>
<evidence type="ECO:0000256" key="5">
    <source>
        <dbReference type="ARBA" id="ARBA00022692"/>
    </source>
</evidence>
<feature type="transmembrane region" description="Helical" evidence="8">
    <location>
        <begin position="233"/>
        <end position="256"/>
    </location>
</feature>
<comment type="caution">
    <text evidence="10">The sequence shown here is derived from an EMBL/GenBank/DDBJ whole genome shotgun (WGS) entry which is preliminary data.</text>
</comment>
<evidence type="ECO:0000259" key="9">
    <source>
        <dbReference type="PROSITE" id="PS51012"/>
    </source>
</evidence>
<feature type="transmembrane region" description="Helical" evidence="8">
    <location>
        <begin position="268"/>
        <end position="289"/>
    </location>
</feature>